<organism evidence="1 2">
    <name type="scientific">Arenicella xantha</name>
    <dbReference type="NCBI Taxonomy" id="644221"/>
    <lineage>
        <taxon>Bacteria</taxon>
        <taxon>Pseudomonadati</taxon>
        <taxon>Pseudomonadota</taxon>
        <taxon>Gammaproteobacteria</taxon>
        <taxon>Arenicellales</taxon>
        <taxon>Arenicellaceae</taxon>
        <taxon>Arenicella</taxon>
    </lineage>
</organism>
<evidence type="ECO:0000313" key="1">
    <source>
        <dbReference type="EMBL" id="RBP51501.1"/>
    </source>
</evidence>
<sequence length="200" mass="23542">MLQNAVAVCFSLLLLGIVGYDAKLHFSQDLVDAKKSVRSAQRHWSLFYHQSNVYIDSSIRYQNDFVRLKTIVEPGSMVMTDLATSYYVAAQLPVYVPNIHRHHRRNDLPSWRRFLDNEHACYLNQEAHLEALSRFIKAKSLASNERVARWRYIIVNKDQENRNLRLDCLSQTRRAMINNILEFADIEYDGEYLRLYKLTD</sequence>
<dbReference type="AlphaFoldDB" id="A0A395JLB4"/>
<dbReference type="InParanoid" id="A0A395JLB4"/>
<keyword evidence="2" id="KW-1185">Reference proteome</keyword>
<gene>
    <name evidence="1" type="ORF">DFR28_102931</name>
</gene>
<dbReference type="RefSeq" id="WP_113954263.1">
    <property type="nucleotide sequence ID" value="NZ_QNRT01000002.1"/>
</dbReference>
<protein>
    <submittedName>
        <fullName evidence="1">Uncharacterized protein</fullName>
    </submittedName>
</protein>
<accession>A0A395JLB4</accession>
<dbReference type="Proteomes" id="UP000253083">
    <property type="component" value="Unassembled WGS sequence"/>
</dbReference>
<evidence type="ECO:0000313" key="2">
    <source>
        <dbReference type="Proteomes" id="UP000253083"/>
    </source>
</evidence>
<proteinExistence type="predicted"/>
<comment type="caution">
    <text evidence="1">The sequence shown here is derived from an EMBL/GenBank/DDBJ whole genome shotgun (WGS) entry which is preliminary data.</text>
</comment>
<reference evidence="1 2" key="1">
    <citation type="submission" date="2018-06" db="EMBL/GenBank/DDBJ databases">
        <title>Genomic Encyclopedia of Type Strains, Phase IV (KMG-IV): sequencing the most valuable type-strain genomes for metagenomic binning, comparative biology and taxonomic classification.</title>
        <authorList>
            <person name="Goeker M."/>
        </authorList>
    </citation>
    <scope>NUCLEOTIDE SEQUENCE [LARGE SCALE GENOMIC DNA]</scope>
    <source>
        <strain evidence="1 2">DSM 24032</strain>
    </source>
</reference>
<dbReference type="EMBL" id="QNRT01000002">
    <property type="protein sequence ID" value="RBP51501.1"/>
    <property type="molecule type" value="Genomic_DNA"/>
</dbReference>
<name>A0A395JLB4_9GAMM</name>